<proteinExistence type="predicted"/>
<organism evidence="1 2">
    <name type="scientific">Eragrostis curvula</name>
    <name type="common">weeping love grass</name>
    <dbReference type="NCBI Taxonomy" id="38414"/>
    <lineage>
        <taxon>Eukaryota</taxon>
        <taxon>Viridiplantae</taxon>
        <taxon>Streptophyta</taxon>
        <taxon>Embryophyta</taxon>
        <taxon>Tracheophyta</taxon>
        <taxon>Spermatophyta</taxon>
        <taxon>Magnoliopsida</taxon>
        <taxon>Liliopsida</taxon>
        <taxon>Poales</taxon>
        <taxon>Poaceae</taxon>
        <taxon>PACMAD clade</taxon>
        <taxon>Chloridoideae</taxon>
        <taxon>Eragrostideae</taxon>
        <taxon>Eragrostidinae</taxon>
        <taxon>Eragrostis</taxon>
    </lineage>
</organism>
<sequence length="110" mass="11535">MGVLLLRELFVNKGRGGCVGFIRGAAEEEEDGGGGPIDPDRAEPFDRVGVMGERGGGCKAGGALDLVGYGKLASEVALPGVTLRYCTNGARLHQMDVRLSKGIFVVCFIH</sequence>
<keyword evidence="2" id="KW-1185">Reference proteome</keyword>
<dbReference type="Gramene" id="TVU26158">
    <property type="protein sequence ID" value="TVU26158"/>
    <property type="gene ID" value="EJB05_28694"/>
</dbReference>
<dbReference type="AlphaFoldDB" id="A0A5J9US60"/>
<evidence type="ECO:0000313" key="1">
    <source>
        <dbReference type="EMBL" id="TVU26158.1"/>
    </source>
</evidence>
<dbReference type="EMBL" id="RWGY01000013">
    <property type="protein sequence ID" value="TVU26158.1"/>
    <property type="molecule type" value="Genomic_DNA"/>
</dbReference>
<reference evidence="1 2" key="1">
    <citation type="journal article" date="2019" name="Sci. Rep.">
        <title>A high-quality genome of Eragrostis curvula grass provides insights into Poaceae evolution and supports new strategies to enhance forage quality.</title>
        <authorList>
            <person name="Carballo J."/>
            <person name="Santos B.A.C.M."/>
            <person name="Zappacosta D."/>
            <person name="Garbus I."/>
            <person name="Selva J.P."/>
            <person name="Gallo C.A."/>
            <person name="Diaz A."/>
            <person name="Albertini E."/>
            <person name="Caccamo M."/>
            <person name="Echenique V."/>
        </authorList>
    </citation>
    <scope>NUCLEOTIDE SEQUENCE [LARGE SCALE GENOMIC DNA]</scope>
    <source>
        <strain evidence="2">cv. Victoria</strain>
        <tissue evidence="1">Leaf</tissue>
    </source>
</reference>
<accession>A0A5J9US60</accession>
<name>A0A5J9US60_9POAL</name>
<comment type="caution">
    <text evidence="1">The sequence shown here is derived from an EMBL/GenBank/DDBJ whole genome shotgun (WGS) entry which is preliminary data.</text>
</comment>
<dbReference type="Proteomes" id="UP000324897">
    <property type="component" value="Chromosome 2"/>
</dbReference>
<feature type="non-terminal residue" evidence="1">
    <location>
        <position position="110"/>
    </location>
</feature>
<gene>
    <name evidence="1" type="ORF">EJB05_28694</name>
</gene>
<evidence type="ECO:0000313" key="2">
    <source>
        <dbReference type="Proteomes" id="UP000324897"/>
    </source>
</evidence>
<protein>
    <submittedName>
        <fullName evidence="1">Uncharacterized protein</fullName>
    </submittedName>
</protein>